<dbReference type="AlphaFoldDB" id="A0A3P6TAU4"/>
<feature type="transmembrane region" description="Helical" evidence="1">
    <location>
        <begin position="12"/>
        <end position="33"/>
    </location>
</feature>
<keyword evidence="3" id="KW-1185">Reference proteome</keyword>
<dbReference type="EMBL" id="UYRX01000679">
    <property type="protein sequence ID" value="VDK85262.1"/>
    <property type="molecule type" value="Genomic_DNA"/>
</dbReference>
<keyword evidence="1" id="KW-1133">Transmembrane helix</keyword>
<keyword evidence="1" id="KW-0812">Transmembrane</keyword>
<name>A0A3P6TAU4_LITSI</name>
<gene>
    <name evidence="2" type="ORF">NLS_LOCUS7043</name>
</gene>
<reference evidence="2 3" key="1">
    <citation type="submission" date="2018-08" db="EMBL/GenBank/DDBJ databases">
        <authorList>
            <person name="Laetsch R D."/>
            <person name="Stevens L."/>
            <person name="Kumar S."/>
            <person name="Blaxter L. M."/>
        </authorList>
    </citation>
    <scope>NUCLEOTIDE SEQUENCE [LARGE SCALE GENOMIC DNA]</scope>
</reference>
<organism evidence="2 3">
    <name type="scientific">Litomosoides sigmodontis</name>
    <name type="common">Filarial nematode worm</name>
    <dbReference type="NCBI Taxonomy" id="42156"/>
    <lineage>
        <taxon>Eukaryota</taxon>
        <taxon>Metazoa</taxon>
        <taxon>Ecdysozoa</taxon>
        <taxon>Nematoda</taxon>
        <taxon>Chromadorea</taxon>
        <taxon>Rhabditida</taxon>
        <taxon>Spirurina</taxon>
        <taxon>Spiruromorpha</taxon>
        <taxon>Filarioidea</taxon>
        <taxon>Onchocercidae</taxon>
        <taxon>Litomosoides</taxon>
    </lineage>
</organism>
<evidence type="ECO:0000256" key="1">
    <source>
        <dbReference type="SAM" id="Phobius"/>
    </source>
</evidence>
<keyword evidence="1" id="KW-0472">Membrane</keyword>
<proteinExistence type="predicted"/>
<protein>
    <submittedName>
        <fullName evidence="2">Uncharacterized protein</fullName>
    </submittedName>
</protein>
<evidence type="ECO:0000313" key="2">
    <source>
        <dbReference type="EMBL" id="VDK85262.1"/>
    </source>
</evidence>
<dbReference type="Proteomes" id="UP000277928">
    <property type="component" value="Unassembled WGS sequence"/>
</dbReference>
<sequence>MPAGDYDVPTVFISPALSLAFHIIFLMVFAIAAEQPTNRPTNQLVDCEECKEARSPLIESGRAPSLRNEFQECSTAHHI</sequence>
<accession>A0A3P6TAU4</accession>
<evidence type="ECO:0000313" key="3">
    <source>
        <dbReference type="Proteomes" id="UP000277928"/>
    </source>
</evidence>